<dbReference type="VEuPathDB" id="ToxoDB:TGFOU_205190"/>
<feature type="compositionally biased region" description="Basic and acidic residues" evidence="1">
    <location>
        <begin position="1442"/>
        <end position="1454"/>
    </location>
</feature>
<feature type="region of interest" description="Disordered" evidence="1">
    <location>
        <begin position="513"/>
        <end position="537"/>
    </location>
</feature>
<feature type="compositionally biased region" description="Basic residues" evidence="1">
    <location>
        <begin position="1668"/>
        <end position="1682"/>
    </location>
</feature>
<feature type="compositionally biased region" description="Basic and acidic residues" evidence="1">
    <location>
        <begin position="518"/>
        <end position="531"/>
    </location>
</feature>
<feature type="compositionally biased region" description="Polar residues" evidence="1">
    <location>
        <begin position="1"/>
        <end position="14"/>
    </location>
</feature>
<feature type="region of interest" description="Disordered" evidence="1">
    <location>
        <begin position="616"/>
        <end position="636"/>
    </location>
</feature>
<proteinExistence type="predicted"/>
<feature type="compositionally biased region" description="Basic residues" evidence="1">
    <location>
        <begin position="25"/>
        <end position="34"/>
    </location>
</feature>
<dbReference type="PANTHER" id="PTHR48125">
    <property type="entry name" value="LP07818P1"/>
    <property type="match status" value="1"/>
</dbReference>
<feature type="region of interest" description="Disordered" evidence="1">
    <location>
        <begin position="707"/>
        <end position="769"/>
    </location>
</feature>
<evidence type="ECO:0000313" key="2">
    <source>
        <dbReference type="EMBL" id="KFG36766.1"/>
    </source>
</evidence>
<evidence type="ECO:0000256" key="1">
    <source>
        <dbReference type="SAM" id="MobiDB-lite"/>
    </source>
</evidence>
<reference evidence="2 3" key="1">
    <citation type="submission" date="2014-07" db="EMBL/GenBank/DDBJ databases">
        <authorList>
            <person name="Sibley D."/>
            <person name="Venepally P."/>
            <person name="Karamycheva S."/>
            <person name="Hadjithomas M."/>
            <person name="Khan A."/>
            <person name="Brunk B."/>
            <person name="Roos D."/>
            <person name="Caler E."/>
            <person name="Lorenzi H."/>
        </authorList>
    </citation>
    <scope>NUCLEOTIDE SEQUENCE [LARGE SCALE GENOMIC DNA]</scope>
    <source>
        <strain evidence="2 3">FOU</strain>
    </source>
</reference>
<dbReference type="OrthoDB" id="333418at2759"/>
<sequence length="1682" mass="183536">MQATRRISALSSSEGGCLADPIPRCMRRFRRSRPTRLGNRRQEAREEATDTAELFSLAVERPSHSAAGESPFSEARESELGGDRRQRAAPKGRKVTNCGEEGSKAREVWEERLDEGWRPEKRDKEQASVGAGLTETKGEGGCRPPWSSGFQGRASSRVYCGGGDEPRERWSCLFNETNVFSFPYSSGRRGRTFILSRQFSSSPFGIGSLSSASSSRASLSRPSRFAATDSSWPCVPRLAYRGPRVASSLSSSPLLPSASDARVWVGGFSPRDYTQIALQRGEERPLTESSPEEDQTLLADAHVAPVFLSSAFYSAPPGSSVSSEGENLFDAVKEGNGRPNVFSRKGRDDDSCTRRDPLSLVSVSDSGSAVLPPPPPSSTLSSSPSSSICSSLSASSAVRSPSCALSSPLYGRHELSGAALLKHLEGIPWIGGLLQEVHELEANRDRFPSAENEEKLRVWWRSHAIRLFISGLKAGCAGDPALQLRTLRLALSFTPLAAAVPYPLDLPPAFLSKSPSSDAERKPCRARDRQGAAEPTELARFSFDAQTPTEEAPPQEPETGAFVVTQADVDAFGPAFVVFTQLPSLPVEQRLWCLDQFAFFFVHNCLCATVRQADEATARTGEKRERHGRGEGERRKKLTKEDIFNQVTSTFRVSSSGHLIVSDARLWDFFGYAVRHLGQAGYFDVAAHLTFSLLSLVYDIRAFPAPRPATPAPPRATNIHGNARSTGDSLDQQVDSKRVHPSVFEGGRGPVGSDAEASERARQAENIEKRNNRWKLPKNVWLQILAARHDSPLAASPSASSGGLKGTEAGNCRAQEVLSAAFEPQEIAAADMVDELFLLLKREVAEAAPLLARALLLEPGGSDRAPEGTGDAAQKTQRTLATQFASQFMSETERNAKHRAFARIRDTAVVKRATGMHWGNVAEEVQGETDSLAAVADRSSNALAAGTRRTPWQVITKKNALEEQRRSVGGGWYYEKPDAGPGVRSQDGGSTEGEKKEIAEASTLSLQGEQDTSATSVACAELQLERAELERSEFSEPPFSPPFGFSSLLWYLRLESIFYRTQDIDLSSIVYRVLTHLVDHEVPQFLFPPPASRPSAAVAAATPRVAPLSSLFAAAPAHSFSLSRRGATTLAHAVGALKATRRYEHDLLRALCDALRPNLGLLSTPLACETMYNLGCLGYSDPAFAHALARHLASSGVLRHATVDSMMQLLIGFSRLEFRDDTLTEACIKGLLFTEGDRKKKAMPDGGQANGAGGVATLPPSATPAASLEETLYQERQAGANAPGGCNFESPHTAVSSTERNNKIMQTSVDLLARTHRPQSLFYLLHSISRNFVRSLPLLASLLPALQRFATAVPSNVAVLAFHDLVKMGIWPGPFRKAILSTLVRDLERHSLIPLAASTILTWSLWGHFDVPLFLLMAYHFHKKVEAGDAFRSDAGEEPDDAKERGRDAREKKSGKWGSARSVTSIKVSTQFWSSAYGLNLLALTPRDFVQHVNAVDRQIHLDLLDKHRRQSAQQNAFLPDPLPSAGRFCPSDSSTAALASDPRLTATPSFSPFSATSNPMRLFPRCRHSTDALVRFSPWQTGSLEGLKAARLLDIPEENWIPKSSSFHAEVVASCPPFLRDRVINEQPAGPYEIDVALPADAVDAWKKTQRINELDDAEKDEEWKEPRRKNKKGRKTSQKT</sequence>
<accession>A0A086JX98</accession>
<dbReference type="Proteomes" id="UP000028838">
    <property type="component" value="Unassembled WGS sequence"/>
</dbReference>
<feature type="region of interest" description="Disordered" evidence="1">
    <location>
        <begin position="1432"/>
        <end position="1456"/>
    </location>
</feature>
<feature type="compositionally biased region" description="Polar residues" evidence="1">
    <location>
        <begin position="719"/>
        <end position="733"/>
    </location>
</feature>
<feature type="region of interest" description="Disordered" evidence="1">
    <location>
        <begin position="332"/>
        <end position="384"/>
    </location>
</feature>
<feature type="compositionally biased region" description="Basic and acidic residues" evidence="1">
    <location>
        <begin position="757"/>
        <end position="769"/>
    </location>
</feature>
<feature type="region of interest" description="Disordered" evidence="1">
    <location>
        <begin position="970"/>
        <end position="995"/>
    </location>
</feature>
<dbReference type="EMBL" id="AEYH02002633">
    <property type="protein sequence ID" value="KFG36766.1"/>
    <property type="molecule type" value="Genomic_DNA"/>
</dbReference>
<feature type="compositionally biased region" description="Basic and acidic residues" evidence="1">
    <location>
        <begin position="345"/>
        <end position="357"/>
    </location>
</feature>
<feature type="region of interest" description="Disordered" evidence="1">
    <location>
        <begin position="117"/>
        <end position="147"/>
    </location>
</feature>
<feature type="region of interest" description="Disordered" evidence="1">
    <location>
        <begin position="1653"/>
        <end position="1682"/>
    </location>
</feature>
<organism evidence="2 3">
    <name type="scientific">Toxoplasma gondii FOU</name>
    <dbReference type="NCBI Taxonomy" id="943167"/>
    <lineage>
        <taxon>Eukaryota</taxon>
        <taxon>Sar</taxon>
        <taxon>Alveolata</taxon>
        <taxon>Apicomplexa</taxon>
        <taxon>Conoidasida</taxon>
        <taxon>Coccidia</taxon>
        <taxon>Eucoccidiorida</taxon>
        <taxon>Eimeriorina</taxon>
        <taxon>Sarcocystidae</taxon>
        <taxon>Toxoplasma</taxon>
    </lineage>
</organism>
<feature type="compositionally biased region" description="Basic and acidic residues" evidence="1">
    <location>
        <begin position="117"/>
        <end position="126"/>
    </location>
</feature>
<gene>
    <name evidence="2" type="ORF">TGFOU_205190</name>
</gene>
<protein>
    <submittedName>
        <fullName evidence="2">Uncharacterized protein</fullName>
    </submittedName>
</protein>
<feature type="region of interest" description="Disordered" evidence="1">
    <location>
        <begin position="1"/>
        <end position="101"/>
    </location>
</feature>
<dbReference type="PANTHER" id="PTHR48125:SF10">
    <property type="entry name" value="OS12G0136300 PROTEIN"/>
    <property type="match status" value="1"/>
</dbReference>
<name>A0A086JX98_TOXGO</name>
<evidence type="ECO:0000313" key="3">
    <source>
        <dbReference type="Proteomes" id="UP000028838"/>
    </source>
</evidence>
<feature type="region of interest" description="Disordered" evidence="1">
    <location>
        <begin position="1239"/>
        <end position="1259"/>
    </location>
</feature>
<comment type="caution">
    <text evidence="2">The sequence shown here is derived from an EMBL/GenBank/DDBJ whole genome shotgun (WGS) entry which is preliminary data.</text>
</comment>
<feature type="compositionally biased region" description="Basic and acidic residues" evidence="1">
    <location>
        <begin position="74"/>
        <end position="86"/>
    </location>
</feature>